<proteinExistence type="inferred from homology"/>
<protein>
    <submittedName>
        <fullName evidence="5">Dihydrodipicolinate synthase family protein</fullName>
    </submittedName>
</protein>
<dbReference type="AlphaFoldDB" id="A0A3D3R332"/>
<dbReference type="Proteomes" id="UP000263642">
    <property type="component" value="Unassembled WGS sequence"/>
</dbReference>
<evidence type="ECO:0000313" key="5">
    <source>
        <dbReference type="EMBL" id="HCO22618.1"/>
    </source>
</evidence>
<name>A0A3D3R332_9PLAN</name>
<dbReference type="SMART" id="SM01130">
    <property type="entry name" value="DHDPS"/>
    <property type="match status" value="1"/>
</dbReference>
<comment type="similarity">
    <text evidence="1 3">Belongs to the DapA family.</text>
</comment>
<gene>
    <name evidence="5" type="ORF">DIT97_05970</name>
</gene>
<evidence type="ECO:0000313" key="6">
    <source>
        <dbReference type="Proteomes" id="UP000263642"/>
    </source>
</evidence>
<dbReference type="PANTHER" id="PTHR12128">
    <property type="entry name" value="DIHYDRODIPICOLINATE SYNTHASE"/>
    <property type="match status" value="1"/>
</dbReference>
<keyword evidence="2 3" id="KW-0456">Lyase</keyword>
<feature type="active site" description="Schiff-base intermediate with substrate" evidence="4">
    <location>
        <position position="163"/>
    </location>
</feature>
<reference evidence="5 6" key="1">
    <citation type="journal article" date="2018" name="Nat. Biotechnol.">
        <title>A standardized bacterial taxonomy based on genome phylogeny substantially revises the tree of life.</title>
        <authorList>
            <person name="Parks D.H."/>
            <person name="Chuvochina M."/>
            <person name="Waite D.W."/>
            <person name="Rinke C."/>
            <person name="Skarshewski A."/>
            <person name="Chaumeil P.A."/>
            <person name="Hugenholtz P."/>
        </authorList>
    </citation>
    <scope>NUCLEOTIDE SEQUENCE [LARGE SCALE GENOMIC DNA]</scope>
    <source>
        <strain evidence="5">UBA9375</strain>
    </source>
</reference>
<comment type="caution">
    <text evidence="5">The sequence shown here is derived from an EMBL/GenBank/DDBJ whole genome shotgun (WGS) entry which is preliminary data.</text>
</comment>
<feature type="active site" description="Proton donor/acceptor" evidence="4">
    <location>
        <position position="135"/>
    </location>
</feature>
<organism evidence="5 6">
    <name type="scientific">Gimesia maris</name>
    <dbReference type="NCBI Taxonomy" id="122"/>
    <lineage>
        <taxon>Bacteria</taxon>
        <taxon>Pseudomonadati</taxon>
        <taxon>Planctomycetota</taxon>
        <taxon>Planctomycetia</taxon>
        <taxon>Planctomycetales</taxon>
        <taxon>Planctomycetaceae</taxon>
        <taxon>Gimesia</taxon>
    </lineage>
</organism>
<dbReference type="PANTHER" id="PTHR12128:SF66">
    <property type="entry name" value="4-HYDROXY-2-OXOGLUTARATE ALDOLASE, MITOCHONDRIAL"/>
    <property type="match status" value="1"/>
</dbReference>
<evidence type="ECO:0000256" key="4">
    <source>
        <dbReference type="PIRSR" id="PIRSR001365-1"/>
    </source>
</evidence>
<dbReference type="SUPFAM" id="SSF51569">
    <property type="entry name" value="Aldolase"/>
    <property type="match status" value="1"/>
</dbReference>
<sequence>MTHSLKMITALGTPLTAEEDLHPAGLEAQIQDQLTHGINGFLVAGTMGLMQLLKDSTYRELVERSVQFNAGHAELLVGVGDTSFVRTRERIRMVEDFAIDGIVVISPYFLKYSQSDLVDYFETLADLSSRPVFLYDLPQTTGTKLEVDTVLQLAKHPNIRGIKCSDHFTTIRPVIDAVGEEFRVIVAQPNLMDVLLQAGVREHLDGIYIVVPEWIEAMVEATLVKDWNRLALVQQDLSALLKLLTTFSAPLFSTVTTLMNERGIPGNFAPQPMRPVTAAEREQLLAHPLVQKVLTGKPITSVEA</sequence>
<dbReference type="PIRSF" id="PIRSF001365">
    <property type="entry name" value="DHDPS"/>
    <property type="match status" value="1"/>
</dbReference>
<dbReference type="EMBL" id="DQAY01000041">
    <property type="protein sequence ID" value="HCO22618.1"/>
    <property type="molecule type" value="Genomic_DNA"/>
</dbReference>
<dbReference type="InterPro" id="IPR002220">
    <property type="entry name" value="DapA-like"/>
</dbReference>
<dbReference type="CDD" id="cd00408">
    <property type="entry name" value="DHDPS-like"/>
    <property type="match status" value="1"/>
</dbReference>
<evidence type="ECO:0000256" key="1">
    <source>
        <dbReference type="ARBA" id="ARBA00007592"/>
    </source>
</evidence>
<dbReference type="PRINTS" id="PR00146">
    <property type="entry name" value="DHPICSNTHASE"/>
</dbReference>
<dbReference type="GO" id="GO:0008840">
    <property type="term" value="F:4-hydroxy-tetrahydrodipicolinate synthase activity"/>
    <property type="evidence" value="ECO:0007669"/>
    <property type="project" value="TreeGrafter"/>
</dbReference>
<evidence type="ECO:0000256" key="3">
    <source>
        <dbReference type="PIRNR" id="PIRNR001365"/>
    </source>
</evidence>
<dbReference type="Gene3D" id="3.20.20.70">
    <property type="entry name" value="Aldolase class I"/>
    <property type="match status" value="1"/>
</dbReference>
<dbReference type="InterPro" id="IPR013785">
    <property type="entry name" value="Aldolase_TIM"/>
</dbReference>
<dbReference type="Pfam" id="PF00701">
    <property type="entry name" value="DHDPS"/>
    <property type="match status" value="1"/>
</dbReference>
<accession>A0A3D3R332</accession>
<evidence type="ECO:0000256" key="2">
    <source>
        <dbReference type="ARBA" id="ARBA00023239"/>
    </source>
</evidence>